<dbReference type="VEuPathDB" id="FungiDB:SMAC_08940"/>
<dbReference type="Proteomes" id="UP000433876">
    <property type="component" value="Unassembled WGS sequence"/>
</dbReference>
<gene>
    <name evidence="2" type="ORF">SMACR_08940</name>
</gene>
<feature type="region of interest" description="Disordered" evidence="1">
    <location>
        <begin position="54"/>
        <end position="123"/>
    </location>
</feature>
<evidence type="ECO:0000313" key="2">
    <source>
        <dbReference type="EMBL" id="KAA8631095.1"/>
    </source>
</evidence>
<protein>
    <submittedName>
        <fullName evidence="2">Uncharacterized protein</fullName>
    </submittedName>
</protein>
<accession>A0A8S8ZRX9</accession>
<feature type="compositionally biased region" description="Acidic residues" evidence="1">
    <location>
        <begin position="70"/>
        <end position="109"/>
    </location>
</feature>
<dbReference type="EMBL" id="NMPR01000086">
    <property type="protein sequence ID" value="KAA8631095.1"/>
    <property type="molecule type" value="Genomic_DNA"/>
</dbReference>
<comment type="caution">
    <text evidence="2">The sequence shown here is derived from an EMBL/GenBank/DDBJ whole genome shotgun (WGS) entry which is preliminary data.</text>
</comment>
<sequence>MPPLRPPKLNDEQLVKAIALAPEETVRAVLRALTGDGAFKSRIATLMVKKPLGIATTAAGNPAKYPGSDAEAETEKEETEEEVDESEENEDEDEDQDKSEEDGQGQEDGEGQKKVKSEGDQKA</sequence>
<name>A0A8S8ZRX9_SORMA</name>
<dbReference type="AlphaFoldDB" id="A0A8S8ZRX9"/>
<reference evidence="2 3" key="1">
    <citation type="submission" date="2017-07" db="EMBL/GenBank/DDBJ databases">
        <title>Genome sequence of the Sordaria macrospora wild type strain R19027.</title>
        <authorList>
            <person name="Nowrousian M."/>
            <person name="Teichert I."/>
            <person name="Kueck U."/>
        </authorList>
    </citation>
    <scope>NUCLEOTIDE SEQUENCE [LARGE SCALE GENOMIC DNA]</scope>
    <source>
        <strain evidence="2 3">R19027</strain>
        <tissue evidence="2">Mycelium</tissue>
    </source>
</reference>
<organism evidence="2 3">
    <name type="scientific">Sordaria macrospora</name>
    <dbReference type="NCBI Taxonomy" id="5147"/>
    <lineage>
        <taxon>Eukaryota</taxon>
        <taxon>Fungi</taxon>
        <taxon>Dikarya</taxon>
        <taxon>Ascomycota</taxon>
        <taxon>Pezizomycotina</taxon>
        <taxon>Sordariomycetes</taxon>
        <taxon>Sordariomycetidae</taxon>
        <taxon>Sordariales</taxon>
        <taxon>Sordariaceae</taxon>
        <taxon>Sordaria</taxon>
    </lineage>
</organism>
<proteinExistence type="predicted"/>
<feature type="compositionally biased region" description="Basic and acidic residues" evidence="1">
    <location>
        <begin position="110"/>
        <end position="123"/>
    </location>
</feature>
<evidence type="ECO:0000256" key="1">
    <source>
        <dbReference type="SAM" id="MobiDB-lite"/>
    </source>
</evidence>
<evidence type="ECO:0000313" key="3">
    <source>
        <dbReference type="Proteomes" id="UP000433876"/>
    </source>
</evidence>